<evidence type="ECO:0000256" key="3">
    <source>
        <dbReference type="ARBA" id="ARBA00022962"/>
    </source>
</evidence>
<dbReference type="Gene3D" id="3.60.20.10">
    <property type="entry name" value="Glutamine Phosphoribosylpyrophosphate, subunit 1, domain 1"/>
    <property type="match status" value="1"/>
</dbReference>
<dbReference type="CDD" id="cd01991">
    <property type="entry name" value="Asn_synthase_B_C"/>
    <property type="match status" value="1"/>
</dbReference>
<organism evidence="6 7">
    <name type="scientific">Lachancea quebecensis</name>
    <dbReference type="NCBI Taxonomy" id="1654605"/>
    <lineage>
        <taxon>Eukaryota</taxon>
        <taxon>Fungi</taxon>
        <taxon>Dikarya</taxon>
        <taxon>Ascomycota</taxon>
        <taxon>Saccharomycotina</taxon>
        <taxon>Saccharomycetes</taxon>
        <taxon>Saccharomycetales</taxon>
        <taxon>Saccharomycetaceae</taxon>
        <taxon>Lachancea</taxon>
    </lineage>
</organism>
<dbReference type="InterPro" id="IPR017932">
    <property type="entry name" value="GATase_2_dom"/>
</dbReference>
<dbReference type="AlphaFoldDB" id="A0A0P1KUN7"/>
<evidence type="ECO:0000259" key="5">
    <source>
        <dbReference type="Pfam" id="PF13537"/>
    </source>
</evidence>
<dbReference type="PANTHER" id="PTHR45937">
    <property type="entry name" value="ASPARAGINE SYNTHETASE DOMAIN-CONTAINING PROTEIN 1"/>
    <property type="match status" value="1"/>
</dbReference>
<feature type="domain" description="Glutamine amidotransferase type-2" evidence="5">
    <location>
        <begin position="89"/>
        <end position="172"/>
    </location>
</feature>
<dbReference type="InterPro" id="IPR029055">
    <property type="entry name" value="Ntn_hydrolases_N"/>
</dbReference>
<keyword evidence="1" id="KW-0028">Amino-acid biosynthesis</keyword>
<dbReference type="Proteomes" id="UP000236544">
    <property type="component" value="Unassembled WGS sequence"/>
</dbReference>
<keyword evidence="3" id="KW-0315">Glutamine amidotransferase</keyword>
<dbReference type="Pfam" id="PF00733">
    <property type="entry name" value="Asn_synthase"/>
    <property type="match status" value="1"/>
</dbReference>
<evidence type="ECO:0000259" key="4">
    <source>
        <dbReference type="Pfam" id="PF00733"/>
    </source>
</evidence>
<name>A0A0P1KUN7_9SACH</name>
<proteinExistence type="predicted"/>
<dbReference type="GO" id="GO:0004066">
    <property type="term" value="F:asparagine synthase (glutamine-hydrolyzing) activity"/>
    <property type="evidence" value="ECO:0007669"/>
    <property type="project" value="InterPro"/>
</dbReference>
<feature type="domain" description="Asparagine synthetase" evidence="4">
    <location>
        <begin position="411"/>
        <end position="494"/>
    </location>
</feature>
<accession>A0A0P1KUN7</accession>
<dbReference type="EMBL" id="LN890553">
    <property type="protein sequence ID" value="CUS23808.1"/>
    <property type="molecule type" value="Genomic_DNA"/>
</dbReference>
<dbReference type="SUPFAM" id="SSF56235">
    <property type="entry name" value="N-terminal nucleophile aminohydrolases (Ntn hydrolases)"/>
    <property type="match status" value="1"/>
</dbReference>
<dbReference type="Pfam" id="PF13537">
    <property type="entry name" value="GATase_7"/>
    <property type="match status" value="1"/>
</dbReference>
<evidence type="ECO:0000256" key="2">
    <source>
        <dbReference type="ARBA" id="ARBA00022888"/>
    </source>
</evidence>
<dbReference type="SUPFAM" id="SSF52402">
    <property type="entry name" value="Adenine nucleotide alpha hydrolases-like"/>
    <property type="match status" value="1"/>
</dbReference>
<sequence>MCGILLQCHGSSKVETDVFQEFYEANIARGDYMSYLTTSEELTKMIPYVVDRGPNYASLKTSKADNITWFTSVLSLREPFTKQCIEVADRFILQYNGEIYNSSIPHNDTQYIAEMLLAAKNVPNVIKALSGEFAYTIYDKLTGEVFFGRDPIGRRSLSFQLNTDKAKICISSISGKIEGFQDCEAGVIYIFQTSTGELKSSMRINRKPLVVSREIDHNLSRIVEQSNMLYEHISAAVRKRVMTIHPMHTENRPISILFSGGLDCSVLASLICQQILDLGNNTVLELLNVGFENPRTGLGPSQVPDRILGQRSATKLRDLHPKVQIIFVEVDVPYSEYLKQKAYIMNTIYPKQTEMDLSIAAAFYFASRGDGFVNKPSGTRIPYQRKGIVLFSGLGADELYGGYHKFSKRTPEELAPELEVQINNIYDRNLNRDDKIISSNGVEVRYPFLDDQVVAFSTQLPINYKVNKIILRKVASQNLKLSGISEEPKRAIQFGAKSAKMTKNGNKQGTDLVIA</sequence>
<keyword evidence="7" id="KW-1185">Reference proteome</keyword>
<dbReference type="OrthoDB" id="10252281at2759"/>
<dbReference type="PANTHER" id="PTHR45937:SF1">
    <property type="entry name" value="ASPARAGINE SYNTHETASE DOMAIN-CONTAINING PROTEIN 1"/>
    <property type="match status" value="1"/>
</dbReference>
<dbReference type="GO" id="GO:0006529">
    <property type="term" value="P:asparagine biosynthetic process"/>
    <property type="evidence" value="ECO:0007669"/>
    <property type="project" value="UniProtKB-KW"/>
</dbReference>
<gene>
    <name evidence="6" type="ORF">LAQU0_S12e00496g</name>
</gene>
<dbReference type="Gene3D" id="3.40.50.620">
    <property type="entry name" value="HUPs"/>
    <property type="match status" value="1"/>
</dbReference>
<dbReference type="InterPro" id="IPR014729">
    <property type="entry name" value="Rossmann-like_a/b/a_fold"/>
</dbReference>
<protein>
    <submittedName>
        <fullName evidence="6">LAQU0S12e00496g1_1</fullName>
    </submittedName>
</protein>
<dbReference type="InterPro" id="IPR001962">
    <property type="entry name" value="Asn_synthase"/>
</dbReference>
<dbReference type="InterPro" id="IPR051857">
    <property type="entry name" value="Asn_synthetase_domain"/>
</dbReference>
<reference evidence="7" key="1">
    <citation type="submission" date="2015-10" db="EMBL/GenBank/DDBJ databases">
        <authorList>
            <person name="Devillers H."/>
        </authorList>
    </citation>
    <scope>NUCLEOTIDE SEQUENCE [LARGE SCALE GENOMIC DNA]</scope>
</reference>
<evidence type="ECO:0000313" key="7">
    <source>
        <dbReference type="Proteomes" id="UP000236544"/>
    </source>
</evidence>
<evidence type="ECO:0000256" key="1">
    <source>
        <dbReference type="ARBA" id="ARBA00022605"/>
    </source>
</evidence>
<keyword evidence="2" id="KW-0061">Asparagine biosynthesis</keyword>
<evidence type="ECO:0000313" key="6">
    <source>
        <dbReference type="EMBL" id="CUS23808.1"/>
    </source>
</evidence>